<name>A0AAV7X219_PLEWA</name>
<keyword evidence="2" id="KW-1185">Reference proteome</keyword>
<reference evidence="1" key="1">
    <citation type="journal article" date="2022" name="bioRxiv">
        <title>Sequencing and chromosome-scale assembly of the giantPleurodeles waltlgenome.</title>
        <authorList>
            <person name="Brown T."/>
            <person name="Elewa A."/>
            <person name="Iarovenko S."/>
            <person name="Subramanian E."/>
            <person name="Araus A.J."/>
            <person name="Petzold A."/>
            <person name="Susuki M."/>
            <person name="Suzuki K.-i.T."/>
            <person name="Hayashi T."/>
            <person name="Toyoda A."/>
            <person name="Oliveira C."/>
            <person name="Osipova E."/>
            <person name="Leigh N.D."/>
            <person name="Simon A."/>
            <person name="Yun M.H."/>
        </authorList>
    </citation>
    <scope>NUCLEOTIDE SEQUENCE</scope>
    <source>
        <strain evidence="1">20211129_DDA</strain>
        <tissue evidence="1">Liver</tissue>
    </source>
</reference>
<sequence>MLQTVPSLAIVDKICDVAGDGSLIDSVVIFDWALVADVDGADLNGLIVSIVVVNAAAVNGFINGPWSTVSWLLMIFDIITVVEARGSNEINMGKPYMRMWIWLCDSDP</sequence>
<dbReference type="AlphaFoldDB" id="A0AAV7X219"/>
<dbReference type="Proteomes" id="UP001066276">
    <property type="component" value="Chromosome 1_1"/>
</dbReference>
<evidence type="ECO:0000313" key="2">
    <source>
        <dbReference type="Proteomes" id="UP001066276"/>
    </source>
</evidence>
<gene>
    <name evidence="1" type="ORF">NDU88_006573</name>
</gene>
<proteinExistence type="predicted"/>
<evidence type="ECO:0000313" key="1">
    <source>
        <dbReference type="EMBL" id="KAJ1219002.1"/>
    </source>
</evidence>
<comment type="caution">
    <text evidence="1">The sequence shown here is derived from an EMBL/GenBank/DDBJ whole genome shotgun (WGS) entry which is preliminary data.</text>
</comment>
<protein>
    <submittedName>
        <fullName evidence="1">Uncharacterized protein</fullName>
    </submittedName>
</protein>
<accession>A0AAV7X219</accession>
<organism evidence="1 2">
    <name type="scientific">Pleurodeles waltl</name>
    <name type="common">Iberian ribbed newt</name>
    <dbReference type="NCBI Taxonomy" id="8319"/>
    <lineage>
        <taxon>Eukaryota</taxon>
        <taxon>Metazoa</taxon>
        <taxon>Chordata</taxon>
        <taxon>Craniata</taxon>
        <taxon>Vertebrata</taxon>
        <taxon>Euteleostomi</taxon>
        <taxon>Amphibia</taxon>
        <taxon>Batrachia</taxon>
        <taxon>Caudata</taxon>
        <taxon>Salamandroidea</taxon>
        <taxon>Salamandridae</taxon>
        <taxon>Pleurodelinae</taxon>
        <taxon>Pleurodeles</taxon>
    </lineage>
</organism>
<dbReference type="EMBL" id="JANPWB010000001">
    <property type="protein sequence ID" value="KAJ1219002.1"/>
    <property type="molecule type" value="Genomic_DNA"/>
</dbReference>